<gene>
    <name evidence="1" type="ORF">BJ980_002585</name>
</gene>
<organism evidence="1 2">
    <name type="scientific">Nocardioides daedukensis</name>
    <dbReference type="NCBI Taxonomy" id="634462"/>
    <lineage>
        <taxon>Bacteria</taxon>
        <taxon>Bacillati</taxon>
        <taxon>Actinomycetota</taxon>
        <taxon>Actinomycetes</taxon>
        <taxon>Propionibacteriales</taxon>
        <taxon>Nocardioidaceae</taxon>
        <taxon>Nocardioides</taxon>
    </lineage>
</organism>
<accession>A0A7Y9RZT9</accession>
<protein>
    <recommendedName>
        <fullName evidence="3">HIT domain-containing protein</fullName>
    </recommendedName>
</protein>
<comment type="caution">
    <text evidence="1">The sequence shown here is derived from an EMBL/GenBank/DDBJ whole genome shotgun (WGS) entry which is preliminary data.</text>
</comment>
<keyword evidence="2" id="KW-1185">Reference proteome</keyword>
<proteinExistence type="predicted"/>
<dbReference type="Proteomes" id="UP000540656">
    <property type="component" value="Unassembled WGS sequence"/>
</dbReference>
<evidence type="ECO:0000313" key="2">
    <source>
        <dbReference type="Proteomes" id="UP000540656"/>
    </source>
</evidence>
<evidence type="ECO:0008006" key="3">
    <source>
        <dbReference type="Google" id="ProtNLM"/>
    </source>
</evidence>
<dbReference type="EMBL" id="JACCAA010000001">
    <property type="protein sequence ID" value="NYG59662.1"/>
    <property type="molecule type" value="Genomic_DNA"/>
</dbReference>
<dbReference type="RefSeq" id="WP_179502684.1">
    <property type="nucleotide sequence ID" value="NZ_JACCAA010000001.1"/>
</dbReference>
<dbReference type="InterPro" id="IPR036265">
    <property type="entry name" value="HIT-like_sf"/>
</dbReference>
<reference evidence="1 2" key="1">
    <citation type="submission" date="2020-07" db="EMBL/GenBank/DDBJ databases">
        <title>Sequencing the genomes of 1000 actinobacteria strains.</title>
        <authorList>
            <person name="Klenk H.-P."/>
        </authorList>
    </citation>
    <scope>NUCLEOTIDE SEQUENCE [LARGE SCALE GENOMIC DNA]</scope>
    <source>
        <strain evidence="1 2">DSM 23819</strain>
    </source>
</reference>
<evidence type="ECO:0000313" key="1">
    <source>
        <dbReference type="EMBL" id="NYG59662.1"/>
    </source>
</evidence>
<dbReference type="AlphaFoldDB" id="A0A7Y9RZT9"/>
<sequence>MPESPEVIHARVAAAVGPDGRLPMPPVADWETFPWELVDGELMPKVLPEPVAAEEPREGRDGVDCKLCDEGESDPQRIWESWNFHVKAPAAPSGFPLVLWLNSNDHLDFTELDDTQAAEFGQLSVILTRIMSNMEHIGRVHMSRWGDGAEHMHAWFLARPARFPMIRGSMALEWDAMLPPGPEPVWRADLATVARKLATHGGRALV</sequence>
<name>A0A7Y9RZT9_9ACTN</name>
<dbReference type="SUPFAM" id="SSF54197">
    <property type="entry name" value="HIT-like"/>
    <property type="match status" value="1"/>
</dbReference>